<protein>
    <submittedName>
        <fullName evidence="1">Uncharacterized protein</fullName>
    </submittedName>
</protein>
<evidence type="ECO:0000313" key="1">
    <source>
        <dbReference type="EMBL" id="CDR12958.1"/>
    </source>
</evidence>
<sequence>MGAIQMCDVIGFVVPSAISTSVPGVKLLQALRTLSPLKTRAQGRSSEAAPQALRLLPLRQLFHAPTSGEATLTATAVTSFSKPFCS</sequence>
<accession>A0A061A5Y3</accession>
<reference evidence="1" key="1">
    <citation type="submission" date="2014-05" db="EMBL/GenBank/DDBJ databases">
        <authorList>
            <person name="Horn Fabian"/>
        </authorList>
    </citation>
    <scope>NUCLEOTIDE SEQUENCE</scope>
</reference>
<name>A0A061A5Y3_9ACTN</name>
<dbReference type="EMBL" id="LK022848">
    <property type="protein sequence ID" value="CDR12958.1"/>
    <property type="molecule type" value="Genomic_DNA"/>
</dbReference>
<proteinExistence type="predicted"/>
<dbReference type="AlphaFoldDB" id="A0A061A5Y3"/>
<dbReference type="HOGENOM" id="CLU_2496593_0_0_11"/>
<organism evidence="1">
    <name type="scientific">Streptomyces iranensis</name>
    <dbReference type="NCBI Taxonomy" id="576784"/>
    <lineage>
        <taxon>Bacteria</taxon>
        <taxon>Bacillati</taxon>
        <taxon>Actinomycetota</taxon>
        <taxon>Actinomycetes</taxon>
        <taxon>Kitasatosporales</taxon>
        <taxon>Streptomycetaceae</taxon>
        <taxon>Streptomyces</taxon>
        <taxon>Streptomyces violaceusniger group</taxon>
    </lineage>
</organism>
<gene>
    <name evidence="1" type="ORF">SIRAN7838</name>
</gene>